<dbReference type="NCBIfam" id="TIGR00544">
    <property type="entry name" value="lgt"/>
    <property type="match status" value="1"/>
</dbReference>
<comment type="catalytic activity">
    <reaction evidence="7">
        <text>L-cysteinyl-[prolipoprotein] + a 1,2-diacyl-sn-glycero-3-phospho-(1'-sn-glycerol) = an S-1,2-diacyl-sn-glyceryl-L-cysteinyl-[prolipoprotein] + sn-glycerol 1-phosphate + H(+)</text>
        <dbReference type="Rhea" id="RHEA:56712"/>
        <dbReference type="Rhea" id="RHEA-COMP:14679"/>
        <dbReference type="Rhea" id="RHEA-COMP:14680"/>
        <dbReference type="ChEBI" id="CHEBI:15378"/>
        <dbReference type="ChEBI" id="CHEBI:29950"/>
        <dbReference type="ChEBI" id="CHEBI:57685"/>
        <dbReference type="ChEBI" id="CHEBI:64716"/>
        <dbReference type="ChEBI" id="CHEBI:140658"/>
        <dbReference type="EC" id="2.5.1.145"/>
    </reaction>
</comment>
<comment type="subcellular location">
    <subcellularLocation>
        <location evidence="7">Cell membrane</location>
        <topology evidence="7">Multi-pass membrane protein</topology>
    </subcellularLocation>
</comment>
<feature type="compositionally biased region" description="Low complexity" evidence="8">
    <location>
        <begin position="281"/>
        <end position="339"/>
    </location>
</feature>
<feature type="transmembrane region" description="Helical" evidence="7">
    <location>
        <begin position="90"/>
        <end position="116"/>
    </location>
</feature>
<dbReference type="EMBL" id="RPFW01000003">
    <property type="protein sequence ID" value="TVZ03973.1"/>
    <property type="molecule type" value="Genomic_DNA"/>
</dbReference>
<name>A0A6P2C382_9ACTN</name>
<feature type="binding site" evidence="7">
    <location>
        <position position="144"/>
    </location>
    <ligand>
        <name>a 1,2-diacyl-sn-glycero-3-phospho-(1'-sn-glycerol)</name>
        <dbReference type="ChEBI" id="CHEBI:64716"/>
    </ligand>
</feature>
<comment type="function">
    <text evidence="7">Catalyzes the transfer of the diacylglyceryl group from phosphatidylglycerol to the sulfhydryl group of the N-terminal cysteine of a prolipoprotein, the first step in the formation of mature lipoproteins.</text>
</comment>
<feature type="transmembrane region" description="Helical" evidence="7">
    <location>
        <begin position="128"/>
        <end position="149"/>
    </location>
</feature>
<feature type="transmembrane region" description="Helical" evidence="7">
    <location>
        <begin position="215"/>
        <end position="232"/>
    </location>
</feature>
<dbReference type="UniPathway" id="UPA00664"/>
<gene>
    <name evidence="7 9" type="primary">lgt</name>
    <name evidence="9" type="ORF">EAS64_16230</name>
</gene>
<comment type="caution">
    <text evidence="9">The sequence shown here is derived from an EMBL/GenBank/DDBJ whole genome shotgun (WGS) entry which is preliminary data.</text>
</comment>
<dbReference type="Pfam" id="PF01790">
    <property type="entry name" value="LGT"/>
    <property type="match status" value="1"/>
</dbReference>
<dbReference type="PANTHER" id="PTHR30589">
    <property type="entry name" value="PROLIPOPROTEIN DIACYLGLYCERYL TRANSFERASE"/>
    <property type="match status" value="1"/>
</dbReference>
<keyword evidence="10" id="KW-1185">Reference proteome</keyword>
<feature type="compositionally biased region" description="Low complexity" evidence="8">
    <location>
        <begin position="369"/>
        <end position="394"/>
    </location>
</feature>
<evidence type="ECO:0000256" key="8">
    <source>
        <dbReference type="SAM" id="MobiDB-lite"/>
    </source>
</evidence>
<keyword evidence="6 7" id="KW-0472">Membrane</keyword>
<comment type="similarity">
    <text evidence="1 7">Belongs to the Lgt family.</text>
</comment>
<organism evidence="9 10">
    <name type="scientific">Trebonia kvetii</name>
    <dbReference type="NCBI Taxonomy" id="2480626"/>
    <lineage>
        <taxon>Bacteria</taxon>
        <taxon>Bacillati</taxon>
        <taxon>Actinomycetota</taxon>
        <taxon>Actinomycetes</taxon>
        <taxon>Streptosporangiales</taxon>
        <taxon>Treboniaceae</taxon>
        <taxon>Trebonia</taxon>
    </lineage>
</organism>
<reference evidence="9 10" key="1">
    <citation type="submission" date="2018-11" db="EMBL/GenBank/DDBJ databases">
        <title>Trebonia kvetii gen.nov., sp.nov., a novel acidophilic actinobacterium, and proposal of the new actinobacterial family Treboniaceae fam. nov.</title>
        <authorList>
            <person name="Rapoport D."/>
            <person name="Sagova-Mareckova M."/>
            <person name="Sedlacek I."/>
            <person name="Provaznik J."/>
            <person name="Kralova S."/>
            <person name="Pavlinic D."/>
            <person name="Benes V."/>
            <person name="Kopecky J."/>
        </authorList>
    </citation>
    <scope>NUCLEOTIDE SEQUENCE [LARGE SCALE GENOMIC DNA]</scope>
    <source>
        <strain evidence="9 10">15Tr583</strain>
    </source>
</reference>
<dbReference type="GO" id="GO:0005886">
    <property type="term" value="C:plasma membrane"/>
    <property type="evidence" value="ECO:0007669"/>
    <property type="project" value="UniProtKB-SubCell"/>
</dbReference>
<dbReference type="EC" id="2.5.1.145" evidence="7"/>
<keyword evidence="3 7" id="KW-0808">Transferase</keyword>
<feature type="transmembrane region" description="Helical" evidence="7">
    <location>
        <begin position="27"/>
        <end position="46"/>
    </location>
</feature>
<dbReference type="HAMAP" id="MF_01147">
    <property type="entry name" value="Lgt"/>
    <property type="match status" value="1"/>
</dbReference>
<feature type="transmembrane region" description="Helical" evidence="7">
    <location>
        <begin position="244"/>
        <end position="267"/>
    </location>
</feature>
<keyword evidence="2 7" id="KW-1003">Cell membrane</keyword>
<feature type="transmembrane region" description="Helical" evidence="7">
    <location>
        <begin position="190"/>
        <end position="208"/>
    </location>
</feature>
<protein>
    <recommendedName>
        <fullName evidence="7">Phosphatidylglycerol--prolipoprotein diacylglyceryl transferase</fullName>
        <ecNumber evidence="7">2.5.1.145</ecNumber>
    </recommendedName>
</protein>
<feature type="transmembrane region" description="Helical" evidence="7">
    <location>
        <begin position="58"/>
        <end position="78"/>
    </location>
</feature>
<dbReference type="AlphaFoldDB" id="A0A6P2C382"/>
<dbReference type="Proteomes" id="UP000460272">
    <property type="component" value="Unassembled WGS sequence"/>
</dbReference>
<comment type="pathway">
    <text evidence="7">Protein modification; lipoprotein biosynthesis (diacylglyceryl transfer).</text>
</comment>
<keyword evidence="4 7" id="KW-0812">Transmembrane</keyword>
<evidence type="ECO:0000256" key="4">
    <source>
        <dbReference type="ARBA" id="ARBA00022692"/>
    </source>
</evidence>
<keyword evidence="5 7" id="KW-1133">Transmembrane helix</keyword>
<dbReference type="PROSITE" id="PS01311">
    <property type="entry name" value="LGT"/>
    <property type="match status" value="1"/>
</dbReference>
<evidence type="ECO:0000313" key="10">
    <source>
        <dbReference type="Proteomes" id="UP000460272"/>
    </source>
</evidence>
<dbReference type="PANTHER" id="PTHR30589:SF0">
    <property type="entry name" value="PHOSPHATIDYLGLYCEROL--PROLIPOPROTEIN DIACYLGLYCERYL TRANSFERASE"/>
    <property type="match status" value="1"/>
</dbReference>
<feature type="region of interest" description="Disordered" evidence="8">
    <location>
        <begin position="279"/>
        <end position="394"/>
    </location>
</feature>
<evidence type="ECO:0000256" key="5">
    <source>
        <dbReference type="ARBA" id="ARBA00022989"/>
    </source>
</evidence>
<proteinExistence type="inferred from homology"/>
<evidence type="ECO:0000256" key="1">
    <source>
        <dbReference type="ARBA" id="ARBA00007150"/>
    </source>
</evidence>
<dbReference type="InterPro" id="IPR001640">
    <property type="entry name" value="Lgt"/>
</dbReference>
<dbReference type="OrthoDB" id="871140at2"/>
<dbReference type="RefSeq" id="WP_145853843.1">
    <property type="nucleotide sequence ID" value="NZ_RPFW01000003.1"/>
</dbReference>
<dbReference type="GO" id="GO:0008961">
    <property type="term" value="F:phosphatidylglycerol-prolipoprotein diacylglyceryl transferase activity"/>
    <property type="evidence" value="ECO:0007669"/>
    <property type="project" value="UniProtKB-UniRule"/>
</dbReference>
<evidence type="ECO:0000256" key="6">
    <source>
        <dbReference type="ARBA" id="ARBA00023136"/>
    </source>
</evidence>
<evidence type="ECO:0000256" key="2">
    <source>
        <dbReference type="ARBA" id="ARBA00022475"/>
    </source>
</evidence>
<dbReference type="GO" id="GO:0042158">
    <property type="term" value="P:lipoprotein biosynthetic process"/>
    <property type="evidence" value="ECO:0007669"/>
    <property type="project" value="UniProtKB-UniRule"/>
</dbReference>
<sequence length="394" mass="41257">MAHGTGALPQFIPSPSINSFHIGPLDVHFYALGYIIGITLAILITRRRWRALGGDPDVVNDIALWVVPAGIIGGRIYFDITTPGDIPHVWYGLFAVWTGGLGIWGGVALAAVVGAWRLRRLGITVGPFANAIAPALLVAQAVGRIGNYFNKELFGGPTTLPWGLEIPYQYRLAGGIPAQDLHFSTFQPTFLYELIWDLALAAFLVWLGHHARIKPWGLFALYVAGYSAFRIFEEALRVDSSEHFLGLRLNMFVSVALTIAGLVWFVIVQRRPERPYTVLTPGAPEAAGGVAASPDEASPAEAIPDEASSAEASPAEASPAEASSAEASSAEASPAEAPAGETGQESAAAEHDGPQAGGQEAGEPADGVTAGASGRAAEVAAADDAGVTGNRSED</sequence>
<accession>A0A6P2C382</accession>
<keyword evidence="9" id="KW-0449">Lipoprotein</keyword>
<evidence type="ECO:0000256" key="7">
    <source>
        <dbReference type="HAMAP-Rule" id="MF_01147"/>
    </source>
</evidence>
<evidence type="ECO:0000313" key="9">
    <source>
        <dbReference type="EMBL" id="TVZ03973.1"/>
    </source>
</evidence>
<evidence type="ECO:0000256" key="3">
    <source>
        <dbReference type="ARBA" id="ARBA00022679"/>
    </source>
</evidence>